<feature type="domain" description="FAD-dependent urate hydroxylase HpyO/Asp monooxygenase CreE-like FAD/NAD(P)-binding" evidence="1">
    <location>
        <begin position="11"/>
        <end position="161"/>
    </location>
</feature>
<dbReference type="Pfam" id="PF13454">
    <property type="entry name" value="NAD_binding_9"/>
    <property type="match status" value="1"/>
</dbReference>
<dbReference type="RefSeq" id="WP_129470521.1">
    <property type="nucleotide sequence ID" value="NZ_SAWZ01000003.1"/>
</dbReference>
<comment type="caution">
    <text evidence="2">The sequence shown here is derived from an EMBL/GenBank/DDBJ whole genome shotgun (WGS) entry which is preliminary data.</text>
</comment>
<evidence type="ECO:0000313" key="2">
    <source>
        <dbReference type="EMBL" id="RXR06414.1"/>
    </source>
</evidence>
<evidence type="ECO:0000313" key="3">
    <source>
        <dbReference type="Proteomes" id="UP000289784"/>
    </source>
</evidence>
<dbReference type="SUPFAM" id="SSF51905">
    <property type="entry name" value="FAD/NAD(P)-binding domain"/>
    <property type="match status" value="1"/>
</dbReference>
<dbReference type="AlphaFoldDB" id="A0A4Q1JYB0"/>
<dbReference type="OrthoDB" id="101972at2"/>
<reference evidence="2 3" key="1">
    <citation type="submission" date="2019-01" db="EMBL/GenBank/DDBJ databases">
        <title>Pseudoxanthomonas composti sp. nov., isolated from compost.</title>
        <authorList>
            <person name="Yang G."/>
        </authorList>
    </citation>
    <scope>NUCLEOTIDE SEQUENCE [LARGE SCALE GENOMIC DNA]</scope>
    <source>
        <strain evidence="2 3">GSS15</strain>
    </source>
</reference>
<evidence type="ECO:0000259" key="1">
    <source>
        <dbReference type="Pfam" id="PF13454"/>
    </source>
</evidence>
<dbReference type="InterPro" id="IPR052189">
    <property type="entry name" value="L-asp_N-monooxygenase_NS-form"/>
</dbReference>
<dbReference type="InterPro" id="IPR038732">
    <property type="entry name" value="HpyO/CreE_NAD-binding"/>
</dbReference>
<dbReference type="Proteomes" id="UP000289784">
    <property type="component" value="Unassembled WGS sequence"/>
</dbReference>
<dbReference type="Gene3D" id="3.50.50.60">
    <property type="entry name" value="FAD/NAD(P)-binding domain"/>
    <property type="match status" value="1"/>
</dbReference>
<protein>
    <submittedName>
        <fullName evidence="2">Pyridine nucleotide-disulfide oxidoreductase</fullName>
    </submittedName>
</protein>
<dbReference type="PANTHER" id="PTHR40254">
    <property type="entry name" value="BLR0577 PROTEIN"/>
    <property type="match status" value="1"/>
</dbReference>
<dbReference type="PANTHER" id="PTHR40254:SF1">
    <property type="entry name" value="BLR0577 PROTEIN"/>
    <property type="match status" value="1"/>
</dbReference>
<gene>
    <name evidence="2" type="ORF">EPA99_07130</name>
</gene>
<dbReference type="EMBL" id="SAWZ01000003">
    <property type="protein sequence ID" value="RXR06414.1"/>
    <property type="molecule type" value="Genomic_DNA"/>
</dbReference>
<name>A0A4Q1JYB0_9GAMM</name>
<dbReference type="PRINTS" id="PR00368">
    <property type="entry name" value="FADPNR"/>
</dbReference>
<organism evidence="2 3">
    <name type="scientific">Pseudoxanthomonas composti</name>
    <dbReference type="NCBI Taxonomy" id="2137479"/>
    <lineage>
        <taxon>Bacteria</taxon>
        <taxon>Pseudomonadati</taxon>
        <taxon>Pseudomonadota</taxon>
        <taxon>Gammaproteobacteria</taxon>
        <taxon>Lysobacterales</taxon>
        <taxon>Lysobacteraceae</taxon>
        <taxon>Pseudoxanthomonas</taxon>
    </lineage>
</organism>
<keyword evidence="3" id="KW-1185">Reference proteome</keyword>
<proteinExistence type="predicted"/>
<accession>A0A4Q1JYB0</accession>
<dbReference type="InterPro" id="IPR036188">
    <property type="entry name" value="FAD/NAD-bd_sf"/>
</dbReference>
<sequence>MSPLPDHCQVAIVGGGAAGTLVALRLLEAATAPMRIVVLEPAATLGQGVAYATDRAEHVLNVPAGRMSLWPQRPGDFIDFLLADGQDEGEAQLAHRFAPRRDFARYLQQRLAQVRAGSMATLEHRRLRARSVERTAQGLLCATLEDGSQLQAEDIVLACGNALRPLPVRGAASLPASMRVDAWDLPALARIPPQAAVAIVGTGLSMADTVLSLHAQGHTGPIHLLSRHGLLPLPHDPAHARSTLLDTEALLGEGLRARMRRVRAAARQAARLDLPWQAVMDEVRPHVQALWRSLGEADQRRFLRHVVRYWDIHRHRIAPHVHDLLHTLRARGQLRVRAARLELAMAQGRCLRLSAHDAHGHPFALDVDHVINATGVELRVQAMRNPLLEQLQGCGLASPGAHGIGLDCQVDGRLRDAPGQAQPDLHAIGSLRIGSLWESLAIPELRVQAGEIVGALIQKRVERNEERVGAGEE</sequence>